<reference evidence="1" key="1">
    <citation type="submission" date="2023-05" db="EMBL/GenBank/DDBJ databases">
        <title>Streptantibioticus silvisoli sp. nov., acidotolerant actinomycetes 1 from pine litter.</title>
        <authorList>
            <person name="Swiecimska M."/>
            <person name="Golinska P."/>
            <person name="Sangal V."/>
            <person name="Wachnowicz B."/>
            <person name="Goodfellow M."/>
        </authorList>
    </citation>
    <scope>NUCLEOTIDE SEQUENCE</scope>
    <source>
        <strain evidence="1">SL13</strain>
    </source>
</reference>
<organism evidence="1">
    <name type="scientific">Streptantibioticus silvisoli</name>
    <dbReference type="NCBI Taxonomy" id="2705255"/>
    <lineage>
        <taxon>Bacteria</taxon>
        <taxon>Bacillati</taxon>
        <taxon>Actinomycetota</taxon>
        <taxon>Actinomycetes</taxon>
        <taxon>Kitasatosporales</taxon>
        <taxon>Streptomycetaceae</taxon>
        <taxon>Streptantibioticus</taxon>
    </lineage>
</organism>
<gene>
    <name evidence="1" type="ORF">POF50_011185</name>
</gene>
<dbReference type="RefSeq" id="WP_271313058.1">
    <property type="nucleotide sequence ID" value="NZ_JABXJJ020000012.1"/>
</dbReference>
<sequence>MPTVRATTRRLAHRAAAAARRLARDERGSVTAEQVLVMPALLSVVLLLAQAAVWAHGIQVAQATAADALAVTREQNGTVAAGQTEANRMLDQLGRGPLNGAHITVTRAADHATVSITGTASSVVPFLKLPIHVNAAGPTEQFRSAAGGTP</sequence>
<proteinExistence type="predicted"/>
<dbReference type="AlphaFoldDB" id="A0AA90H8J1"/>
<comment type="caution">
    <text evidence="1">The sequence shown here is derived from an EMBL/GenBank/DDBJ whole genome shotgun (WGS) entry which is preliminary data.</text>
</comment>
<name>A0AA90H8J1_9ACTN</name>
<protein>
    <recommendedName>
        <fullName evidence="2">Pilus assembly protein</fullName>
    </recommendedName>
</protein>
<evidence type="ECO:0008006" key="2">
    <source>
        <dbReference type="Google" id="ProtNLM"/>
    </source>
</evidence>
<dbReference type="EMBL" id="JABXJJ020000012">
    <property type="protein sequence ID" value="MDI5969892.1"/>
    <property type="molecule type" value="Genomic_DNA"/>
</dbReference>
<evidence type="ECO:0000313" key="1">
    <source>
        <dbReference type="EMBL" id="MDI5969892.1"/>
    </source>
</evidence>
<accession>A0AA90H8J1</accession>